<dbReference type="SUPFAM" id="SSF56672">
    <property type="entry name" value="DNA/RNA polymerases"/>
    <property type="match status" value="1"/>
</dbReference>
<organism evidence="1 2">
    <name type="scientific">Schistosoma mattheei</name>
    <dbReference type="NCBI Taxonomy" id="31246"/>
    <lineage>
        <taxon>Eukaryota</taxon>
        <taxon>Metazoa</taxon>
        <taxon>Spiralia</taxon>
        <taxon>Lophotrochozoa</taxon>
        <taxon>Platyhelminthes</taxon>
        <taxon>Trematoda</taxon>
        <taxon>Digenea</taxon>
        <taxon>Strigeidida</taxon>
        <taxon>Schistosomatoidea</taxon>
        <taxon>Schistosomatidae</taxon>
        <taxon>Schistosoma</taxon>
    </lineage>
</organism>
<evidence type="ECO:0000313" key="2">
    <source>
        <dbReference type="Proteomes" id="UP000269396"/>
    </source>
</evidence>
<keyword evidence="2" id="KW-1185">Reference proteome</keyword>
<dbReference type="InterPro" id="IPR043502">
    <property type="entry name" value="DNA/RNA_pol_sf"/>
</dbReference>
<name>A0A183ND24_9TREM</name>
<sequence length="125" mass="14223">MPIIGIDLLQHHNLLIDTRERRLVDRNTNLSVCVTSFSGCRLSPVIVRLTIDPFHQSLLDKYSGICQLQPKLPRVTSNVTHHITTTEPPAFSKERRLAPEKLMLAKNEHDHTTELGIIRRSNSPL</sequence>
<evidence type="ECO:0000313" key="1">
    <source>
        <dbReference type="EMBL" id="VDO66477.1"/>
    </source>
</evidence>
<dbReference type="EMBL" id="UZAL01000006">
    <property type="protein sequence ID" value="VDO66477.1"/>
    <property type="molecule type" value="Genomic_DNA"/>
</dbReference>
<reference evidence="1 2" key="1">
    <citation type="submission" date="2018-11" db="EMBL/GenBank/DDBJ databases">
        <authorList>
            <consortium name="Pathogen Informatics"/>
        </authorList>
    </citation>
    <scope>NUCLEOTIDE SEQUENCE [LARGE SCALE GENOMIC DNA]</scope>
    <source>
        <strain>Denwood</strain>
        <strain evidence="2">Zambia</strain>
    </source>
</reference>
<gene>
    <name evidence="1" type="ORF">SMTD_LOCUS10</name>
</gene>
<protein>
    <submittedName>
        <fullName evidence="1">Uncharacterized protein</fullName>
    </submittedName>
</protein>
<accession>A0A183ND24</accession>
<dbReference type="STRING" id="31246.A0A183ND24"/>
<dbReference type="Proteomes" id="UP000269396">
    <property type="component" value="Unassembled WGS sequence"/>
</dbReference>
<dbReference type="AlphaFoldDB" id="A0A183ND24"/>
<proteinExistence type="predicted"/>